<proteinExistence type="predicted"/>
<evidence type="ECO:0000313" key="1">
    <source>
        <dbReference type="EMBL" id="EMS32587.1"/>
    </source>
</evidence>
<sequence>MLLVGTRNLSLSFFCHVFLYFRTQVFRAQSMIRRKGVDF</sequence>
<gene>
    <name evidence="1" type="ORF">C943_01314</name>
</gene>
<dbReference type="AlphaFoldDB" id="M7XVR4"/>
<keyword evidence="2" id="KW-1185">Reference proteome</keyword>
<comment type="caution">
    <text evidence="1">The sequence shown here is derived from an EMBL/GenBank/DDBJ whole genome shotgun (WGS) entry which is preliminary data.</text>
</comment>
<accession>M7XVR4</accession>
<reference evidence="1" key="1">
    <citation type="submission" date="2013-01" db="EMBL/GenBank/DDBJ databases">
        <title>Genome assembly of Mariniradius saccharolyticus AK6.</title>
        <authorList>
            <person name="Vaidya B."/>
            <person name="Khatri I."/>
            <person name="Tanuku N.R.S."/>
            <person name="Subramanian S."/>
            <person name="Pinnaka A."/>
        </authorList>
    </citation>
    <scope>NUCLEOTIDE SEQUENCE [LARGE SCALE GENOMIC DNA]</scope>
    <source>
        <strain evidence="1">AK6</strain>
    </source>
</reference>
<name>M7XVR4_9BACT</name>
<dbReference type="Proteomes" id="UP000010953">
    <property type="component" value="Unassembled WGS sequence"/>
</dbReference>
<dbReference type="InParanoid" id="M7XVR4"/>
<protein>
    <submittedName>
        <fullName evidence="1">Uncharacterized protein</fullName>
    </submittedName>
</protein>
<evidence type="ECO:0000313" key="2">
    <source>
        <dbReference type="Proteomes" id="UP000010953"/>
    </source>
</evidence>
<dbReference type="EMBL" id="AMZY02000013">
    <property type="protein sequence ID" value="EMS32587.1"/>
    <property type="molecule type" value="Genomic_DNA"/>
</dbReference>
<organism evidence="1 2">
    <name type="scientific">Mariniradius saccharolyticus AK6</name>
    <dbReference type="NCBI Taxonomy" id="1239962"/>
    <lineage>
        <taxon>Bacteria</taxon>
        <taxon>Pseudomonadati</taxon>
        <taxon>Bacteroidota</taxon>
        <taxon>Cytophagia</taxon>
        <taxon>Cytophagales</taxon>
        <taxon>Cyclobacteriaceae</taxon>
        <taxon>Mariniradius</taxon>
    </lineage>
</organism>